<dbReference type="Gene3D" id="6.10.140.910">
    <property type="match status" value="1"/>
</dbReference>
<evidence type="ECO:0000256" key="2">
    <source>
        <dbReference type="SAM" id="Coils"/>
    </source>
</evidence>
<accession>A0A9P8VEB4</accession>
<dbReference type="SUPFAM" id="SSF144284">
    <property type="entry name" value="Sec2 N-terminal region"/>
    <property type="match status" value="1"/>
</dbReference>
<proteinExistence type="predicted"/>
<evidence type="ECO:0000313" key="6">
    <source>
        <dbReference type="Proteomes" id="UP000770015"/>
    </source>
</evidence>
<keyword evidence="1 2" id="KW-0175">Coiled coil</keyword>
<feature type="region of interest" description="Disordered" evidence="3">
    <location>
        <begin position="273"/>
        <end position="322"/>
    </location>
</feature>
<dbReference type="GO" id="GO:0051286">
    <property type="term" value="C:cell tip"/>
    <property type="evidence" value="ECO:0007669"/>
    <property type="project" value="TreeGrafter"/>
</dbReference>
<feature type="compositionally biased region" description="Basic and acidic residues" evidence="3">
    <location>
        <begin position="305"/>
        <end position="322"/>
    </location>
</feature>
<dbReference type="GO" id="GO:0005085">
    <property type="term" value="F:guanyl-nucleotide exchange factor activity"/>
    <property type="evidence" value="ECO:0007669"/>
    <property type="project" value="InterPro"/>
</dbReference>
<sequence>MSSTTTMTTTAPLPTLSLSLSANCCPSCGLDLPVPSTPSIHNGKVEGEAAAASLLEAQARIADLEAQVRLLNQKASAAIDRWADYEDELARLRSNRAASEPPQPQQVVAVAASAGLPSPSPTRSSFLPSGAGGVANRLSALLSRKSTPALRPQSIATSSAPNLALHDLDDLPRTPDTPTHPLNQHADLLSALRHEKTLRIAAESRLSTTSQEVEELSVSLFEQANEMVATERRARAQLAERVEVLEKRDMDKRRRLERLEGAVGRIDRVRKLLGDERLGKHPEDEETEKPLPNAPGVHVPAAKSVEVDEQKDEKIDEEDNKA</sequence>
<keyword evidence="6" id="KW-1185">Reference proteome</keyword>
<dbReference type="InterPro" id="IPR009449">
    <property type="entry name" value="Sec2_N"/>
</dbReference>
<dbReference type="InterPro" id="IPR040351">
    <property type="entry name" value="RAB3IL/RAB3IP/Sec2"/>
</dbReference>
<gene>
    <name evidence="5" type="ORF">F5X68DRAFT_203999</name>
</gene>
<protein>
    <recommendedName>
        <fullName evidence="4">GDP/GTP exchange factor Sec2 N-terminal domain-containing protein</fullName>
    </recommendedName>
</protein>
<comment type="caution">
    <text evidence="5">The sequence shown here is derived from an EMBL/GenBank/DDBJ whole genome shotgun (WGS) entry which is preliminary data.</text>
</comment>
<dbReference type="Proteomes" id="UP000770015">
    <property type="component" value="Unassembled WGS sequence"/>
</dbReference>
<dbReference type="AlphaFoldDB" id="A0A9P8VEB4"/>
<dbReference type="EMBL" id="JAGSXJ010000007">
    <property type="protein sequence ID" value="KAH6689593.1"/>
    <property type="molecule type" value="Genomic_DNA"/>
</dbReference>
<dbReference type="PANTHER" id="PTHR14430:SF4">
    <property type="entry name" value="GDP_GTP EXCHANGE FACTOR SEC2 N-TERMINAL DOMAIN-CONTAINING PROTEIN"/>
    <property type="match status" value="1"/>
</dbReference>
<dbReference type="GO" id="GO:0006887">
    <property type="term" value="P:exocytosis"/>
    <property type="evidence" value="ECO:0007669"/>
    <property type="project" value="TreeGrafter"/>
</dbReference>
<evidence type="ECO:0000313" key="5">
    <source>
        <dbReference type="EMBL" id="KAH6689593.1"/>
    </source>
</evidence>
<name>A0A9P8VEB4_9PEZI</name>
<evidence type="ECO:0000256" key="1">
    <source>
        <dbReference type="ARBA" id="ARBA00023054"/>
    </source>
</evidence>
<feature type="compositionally biased region" description="Basic and acidic residues" evidence="3">
    <location>
        <begin position="273"/>
        <end position="283"/>
    </location>
</feature>
<feature type="coiled-coil region" evidence="2">
    <location>
        <begin position="54"/>
        <end position="81"/>
    </location>
</feature>
<reference evidence="5" key="1">
    <citation type="journal article" date="2021" name="Nat. Commun.">
        <title>Genetic determinants of endophytism in the Arabidopsis root mycobiome.</title>
        <authorList>
            <person name="Mesny F."/>
            <person name="Miyauchi S."/>
            <person name="Thiergart T."/>
            <person name="Pickel B."/>
            <person name="Atanasova L."/>
            <person name="Karlsson M."/>
            <person name="Huettel B."/>
            <person name="Barry K.W."/>
            <person name="Haridas S."/>
            <person name="Chen C."/>
            <person name="Bauer D."/>
            <person name="Andreopoulos W."/>
            <person name="Pangilinan J."/>
            <person name="LaButti K."/>
            <person name="Riley R."/>
            <person name="Lipzen A."/>
            <person name="Clum A."/>
            <person name="Drula E."/>
            <person name="Henrissat B."/>
            <person name="Kohler A."/>
            <person name="Grigoriev I.V."/>
            <person name="Martin F.M."/>
            <person name="Hacquard S."/>
        </authorList>
    </citation>
    <scope>NUCLEOTIDE SEQUENCE</scope>
    <source>
        <strain evidence="5">MPI-SDFR-AT-0117</strain>
    </source>
</reference>
<dbReference type="OrthoDB" id="5560525at2759"/>
<feature type="coiled-coil region" evidence="2">
    <location>
        <begin position="228"/>
        <end position="262"/>
    </location>
</feature>
<dbReference type="PANTHER" id="PTHR14430">
    <property type="entry name" value="RABIN3-RELATED"/>
    <property type="match status" value="1"/>
</dbReference>
<organism evidence="5 6">
    <name type="scientific">Plectosphaerella plurivora</name>
    <dbReference type="NCBI Taxonomy" id="936078"/>
    <lineage>
        <taxon>Eukaryota</taxon>
        <taxon>Fungi</taxon>
        <taxon>Dikarya</taxon>
        <taxon>Ascomycota</taxon>
        <taxon>Pezizomycotina</taxon>
        <taxon>Sordariomycetes</taxon>
        <taxon>Hypocreomycetidae</taxon>
        <taxon>Glomerellales</taxon>
        <taxon>Plectosphaerellaceae</taxon>
        <taxon>Plectosphaerella</taxon>
    </lineage>
</organism>
<dbReference type="Pfam" id="PF06428">
    <property type="entry name" value="Sec2p"/>
    <property type="match status" value="1"/>
</dbReference>
<evidence type="ECO:0000256" key="3">
    <source>
        <dbReference type="SAM" id="MobiDB-lite"/>
    </source>
</evidence>
<feature type="domain" description="GDP/GTP exchange factor Sec2 N-terminal" evidence="4">
    <location>
        <begin position="184"/>
        <end position="259"/>
    </location>
</feature>
<evidence type="ECO:0000259" key="4">
    <source>
        <dbReference type="Pfam" id="PF06428"/>
    </source>
</evidence>
<dbReference type="GO" id="GO:0070319">
    <property type="term" value="C:Golgi to plasma membrane transport vesicle"/>
    <property type="evidence" value="ECO:0007669"/>
    <property type="project" value="TreeGrafter"/>
</dbReference>